<feature type="domain" description="Metallo-beta-lactamase" evidence="1">
    <location>
        <begin position="20"/>
        <end position="85"/>
    </location>
</feature>
<dbReference type="Proteomes" id="UP000050509">
    <property type="component" value="Unassembled WGS sequence"/>
</dbReference>
<dbReference type="InterPro" id="IPR001279">
    <property type="entry name" value="Metallo-B-lactamas"/>
</dbReference>
<gene>
    <name evidence="2" type="ORF">SE17_38860</name>
</gene>
<evidence type="ECO:0000313" key="3">
    <source>
        <dbReference type="Proteomes" id="UP000050509"/>
    </source>
</evidence>
<accession>A0A0N8PQW9</accession>
<sequence length="87" mass="9219">MTTLPPDISIVDDMHLGRPHVIATYLLHGDAPAVVDPGPASTLDTLEAGLAAAGVPLRELHAIVLTHIHLDHAGATGELLRRFPHLK</sequence>
<keyword evidence="3" id="KW-1185">Reference proteome</keyword>
<dbReference type="SUPFAM" id="SSF56281">
    <property type="entry name" value="Metallo-hydrolase/oxidoreductase"/>
    <property type="match status" value="1"/>
</dbReference>
<dbReference type="AlphaFoldDB" id="A0A0N8PQW9"/>
<reference evidence="2 3" key="1">
    <citation type="submission" date="2015-09" db="EMBL/GenBank/DDBJ databases">
        <title>Draft genome sequence of Kouleothrix aurantiaca JCM 19913.</title>
        <authorList>
            <person name="Hemp J."/>
        </authorList>
    </citation>
    <scope>NUCLEOTIDE SEQUENCE [LARGE SCALE GENOMIC DNA]</scope>
    <source>
        <strain evidence="2 3">COM-B</strain>
    </source>
</reference>
<proteinExistence type="predicted"/>
<dbReference type="EMBL" id="LJCR01002772">
    <property type="protein sequence ID" value="KPV48293.1"/>
    <property type="molecule type" value="Genomic_DNA"/>
</dbReference>
<dbReference type="Pfam" id="PF00753">
    <property type="entry name" value="Lactamase_B"/>
    <property type="match status" value="1"/>
</dbReference>
<evidence type="ECO:0000313" key="2">
    <source>
        <dbReference type="EMBL" id="KPV48293.1"/>
    </source>
</evidence>
<dbReference type="Gene3D" id="3.60.15.10">
    <property type="entry name" value="Ribonuclease Z/Hydroxyacylglutathione hydrolase-like"/>
    <property type="match status" value="1"/>
</dbReference>
<dbReference type="InterPro" id="IPR036866">
    <property type="entry name" value="RibonucZ/Hydroxyglut_hydro"/>
</dbReference>
<evidence type="ECO:0000259" key="1">
    <source>
        <dbReference type="Pfam" id="PF00753"/>
    </source>
</evidence>
<organism evidence="2 3">
    <name type="scientific">Kouleothrix aurantiaca</name>
    <dbReference type="NCBI Taxonomy" id="186479"/>
    <lineage>
        <taxon>Bacteria</taxon>
        <taxon>Bacillati</taxon>
        <taxon>Chloroflexota</taxon>
        <taxon>Chloroflexia</taxon>
        <taxon>Chloroflexales</taxon>
        <taxon>Roseiflexineae</taxon>
        <taxon>Roseiflexaceae</taxon>
        <taxon>Kouleothrix</taxon>
    </lineage>
</organism>
<comment type="caution">
    <text evidence="2">The sequence shown here is derived from an EMBL/GenBank/DDBJ whole genome shotgun (WGS) entry which is preliminary data.</text>
</comment>
<name>A0A0N8PQW9_9CHLR</name>
<protein>
    <submittedName>
        <fullName evidence="2">Beta-lactamase</fullName>
    </submittedName>
</protein>
<feature type="non-terminal residue" evidence="2">
    <location>
        <position position="87"/>
    </location>
</feature>